<comment type="caution">
    <text evidence="1">The sequence shown here is derived from an EMBL/GenBank/DDBJ whole genome shotgun (WGS) entry which is preliminary data.</text>
</comment>
<evidence type="ECO:0000313" key="2">
    <source>
        <dbReference type="Proteomes" id="UP000281431"/>
    </source>
</evidence>
<accession>A0A3N6NHR7</accession>
<proteinExistence type="predicted"/>
<organism evidence="1 2">
    <name type="scientific">Natrarchaeobius chitinivorans</name>
    <dbReference type="NCBI Taxonomy" id="1679083"/>
    <lineage>
        <taxon>Archaea</taxon>
        <taxon>Methanobacteriati</taxon>
        <taxon>Methanobacteriota</taxon>
        <taxon>Stenosarchaea group</taxon>
        <taxon>Halobacteria</taxon>
        <taxon>Halobacteriales</taxon>
        <taxon>Natrialbaceae</taxon>
        <taxon>Natrarchaeobius</taxon>
    </lineage>
</organism>
<dbReference type="OrthoDB" id="206100at2157"/>
<dbReference type="EMBL" id="REFZ01000013">
    <property type="protein sequence ID" value="RQG98652.1"/>
    <property type="molecule type" value="Genomic_DNA"/>
</dbReference>
<reference evidence="1 2" key="1">
    <citation type="submission" date="2018-10" db="EMBL/GenBank/DDBJ databases">
        <title>Natrarchaeobius chitinivorans gen. nov., sp. nov., and Natrarchaeobius haloalkaliphilus sp. nov., alkaliphilic, chitin-utilizing haloarchaea from hypersaline alkaline lakes.</title>
        <authorList>
            <person name="Sorokin D.Y."/>
            <person name="Elcheninov A.G."/>
            <person name="Kostrikina N.A."/>
            <person name="Bale N.J."/>
            <person name="Sinninghe Damste J.S."/>
            <person name="Khijniak T.V."/>
            <person name="Kublanov I.V."/>
            <person name="Toshchakov S.V."/>
        </authorList>
    </citation>
    <scope>NUCLEOTIDE SEQUENCE [LARGE SCALE GENOMIC DNA]</scope>
    <source>
        <strain evidence="1 2">AArcht7</strain>
    </source>
</reference>
<keyword evidence="2" id="KW-1185">Reference proteome</keyword>
<dbReference type="Proteomes" id="UP000281431">
    <property type="component" value="Unassembled WGS sequence"/>
</dbReference>
<name>A0A3N6NHR7_NATCH</name>
<evidence type="ECO:0000313" key="1">
    <source>
        <dbReference type="EMBL" id="RQG98652.1"/>
    </source>
</evidence>
<protein>
    <submittedName>
        <fullName evidence="1">Uncharacterized protein</fullName>
    </submittedName>
</protein>
<sequence length="151" mass="15560">MHDVIPTTPRSDRLLLAVSFACFAIAGVTHVSTAGIVPTAGATILAVAGVYAAARYADRVTREALAHLSLAFWIAFLAIAGIHAIGLETAAGAVPGPTETLVLSLTAVTWGTLFSACSATVFLGFREYGVSTGVDVSDEVLDGDTSDYSTR</sequence>
<gene>
    <name evidence="1" type="ORF">EA472_16795</name>
</gene>
<dbReference type="AlphaFoldDB" id="A0A3N6NHR7"/>